<keyword evidence="1" id="KW-0472">Membrane</keyword>
<comment type="caution">
    <text evidence="2">The sequence shown here is derived from an EMBL/GenBank/DDBJ whole genome shotgun (WGS) entry which is preliminary data.</text>
</comment>
<proteinExistence type="predicted"/>
<dbReference type="EMBL" id="JACBZN010000001">
    <property type="protein sequence ID" value="NYI38016.1"/>
    <property type="molecule type" value="Genomic_DNA"/>
</dbReference>
<feature type="transmembrane region" description="Helical" evidence="1">
    <location>
        <begin position="12"/>
        <end position="33"/>
    </location>
</feature>
<keyword evidence="1" id="KW-1133">Transmembrane helix</keyword>
<evidence type="ECO:0000313" key="3">
    <source>
        <dbReference type="EMBL" id="MBD1271239.1"/>
    </source>
</evidence>
<evidence type="ECO:0000313" key="5">
    <source>
        <dbReference type="Proteomes" id="UP000587211"/>
    </source>
</evidence>
<reference evidence="2" key="2">
    <citation type="submission" date="2020-09" db="EMBL/GenBank/DDBJ databases">
        <title>Novel species in genus Aeromicrobium.</title>
        <authorList>
            <person name="Zhang G."/>
        </authorList>
    </citation>
    <scope>NUCLEOTIDE SEQUENCE</scope>
    <source>
        <strain evidence="2">SSW1-57</strain>
    </source>
</reference>
<protein>
    <submittedName>
        <fullName evidence="2">Uncharacterized protein</fullName>
    </submittedName>
</protein>
<dbReference type="RefSeq" id="WP_179424468.1">
    <property type="nucleotide sequence ID" value="NZ_BAAAMP010000001.1"/>
</dbReference>
<dbReference type="EMBL" id="JACWMT010000003">
    <property type="protein sequence ID" value="MBD1271239.1"/>
    <property type="molecule type" value="Genomic_DNA"/>
</dbReference>
<keyword evidence="1" id="KW-0812">Transmembrane</keyword>
<sequence>MTTTEQTGLGRMAFLGIGVVVSTVANYLVAYAIYDSSYGSAFFLDDDVRSTAVWLPLLAGAVMGCVQALVLGARATLAVAVVTLFLGFMAVHPMVTVALVAAGVALGFGLARALSTFGTR</sequence>
<evidence type="ECO:0000313" key="2">
    <source>
        <dbReference type="EMBL" id="MBD1270629.1"/>
    </source>
</evidence>
<dbReference type="Proteomes" id="UP000659061">
    <property type="component" value="Unassembled WGS sequence"/>
</dbReference>
<feature type="transmembrane region" description="Helical" evidence="1">
    <location>
        <begin position="78"/>
        <end position="111"/>
    </location>
</feature>
<evidence type="ECO:0000256" key="1">
    <source>
        <dbReference type="SAM" id="Phobius"/>
    </source>
</evidence>
<feature type="transmembrane region" description="Helical" evidence="1">
    <location>
        <begin position="53"/>
        <end position="71"/>
    </location>
</feature>
<accession>A0A8I0FUA7</accession>
<evidence type="ECO:0000313" key="6">
    <source>
        <dbReference type="Proteomes" id="UP000659061"/>
    </source>
</evidence>
<name>A0A8I0FUA7_9ACTN</name>
<dbReference type="AlphaFoldDB" id="A0A8I0FUA7"/>
<organism evidence="2 6">
    <name type="scientific">Aeromicrobium tamlense</name>
    <dbReference type="NCBI Taxonomy" id="375541"/>
    <lineage>
        <taxon>Bacteria</taxon>
        <taxon>Bacillati</taxon>
        <taxon>Actinomycetota</taxon>
        <taxon>Actinomycetes</taxon>
        <taxon>Propionibacteriales</taxon>
        <taxon>Nocardioidaceae</taxon>
        <taxon>Aeromicrobium</taxon>
    </lineage>
</organism>
<reference evidence="4 5" key="1">
    <citation type="submission" date="2020-07" db="EMBL/GenBank/DDBJ databases">
        <title>Sequencing the genomes of 1000 actinobacteria strains.</title>
        <authorList>
            <person name="Klenk H.-P."/>
        </authorList>
    </citation>
    <scope>NUCLEOTIDE SEQUENCE [LARGE SCALE GENOMIC DNA]</scope>
    <source>
        <strain evidence="4 5">DSM 19087</strain>
    </source>
</reference>
<dbReference type="EMBL" id="JACWMT010000002">
    <property type="protein sequence ID" value="MBD1270629.1"/>
    <property type="molecule type" value="Genomic_DNA"/>
</dbReference>
<gene>
    <name evidence="4" type="ORF">BJ975_001391</name>
    <name evidence="2" type="ORF">IDH50_10335</name>
    <name evidence="3" type="ORF">IDH50_13425</name>
</gene>
<dbReference type="Proteomes" id="UP000587211">
    <property type="component" value="Unassembled WGS sequence"/>
</dbReference>
<evidence type="ECO:0000313" key="4">
    <source>
        <dbReference type="EMBL" id="NYI38016.1"/>
    </source>
</evidence>
<keyword evidence="5" id="KW-1185">Reference proteome</keyword>